<evidence type="ECO:0000313" key="14">
    <source>
        <dbReference type="Proteomes" id="UP000515156"/>
    </source>
</evidence>
<dbReference type="Pfam" id="PF00340">
    <property type="entry name" value="IL1"/>
    <property type="match status" value="1"/>
</dbReference>
<dbReference type="GO" id="GO:0005615">
    <property type="term" value="C:extracellular space"/>
    <property type="evidence" value="ECO:0007669"/>
    <property type="project" value="UniProtKB-KW"/>
</dbReference>
<dbReference type="InterPro" id="IPR008996">
    <property type="entry name" value="IL1/FGF"/>
</dbReference>
<dbReference type="GO" id="GO:0005829">
    <property type="term" value="C:cytosol"/>
    <property type="evidence" value="ECO:0007669"/>
    <property type="project" value="UniProtKB-SubCell"/>
</dbReference>
<keyword evidence="9 12" id="KW-0395">Inflammatory response</keyword>
<gene>
    <name evidence="15" type="primary">LOC115469252</name>
</gene>
<dbReference type="Gene3D" id="2.80.10.50">
    <property type="match status" value="1"/>
</dbReference>
<evidence type="ECO:0000256" key="8">
    <source>
        <dbReference type="ARBA" id="ARBA00022620"/>
    </source>
</evidence>
<dbReference type="GO" id="GO:0051781">
    <property type="term" value="P:positive regulation of cell division"/>
    <property type="evidence" value="ECO:0007669"/>
    <property type="project" value="UniProtKB-KW"/>
</dbReference>
<dbReference type="PANTHER" id="PTHR10078:SF30">
    <property type="entry name" value="INTERLEUKIN-1 BETA"/>
    <property type="match status" value="1"/>
</dbReference>
<dbReference type="GO" id="GO:0010628">
    <property type="term" value="P:positive regulation of gene expression"/>
    <property type="evidence" value="ECO:0007669"/>
    <property type="project" value="TreeGrafter"/>
</dbReference>
<dbReference type="GO" id="GO:0071222">
    <property type="term" value="P:cellular response to lipopolysaccharide"/>
    <property type="evidence" value="ECO:0007669"/>
    <property type="project" value="TreeGrafter"/>
</dbReference>
<dbReference type="GO" id="GO:0001660">
    <property type="term" value="P:fever generation"/>
    <property type="evidence" value="ECO:0007669"/>
    <property type="project" value="UniProtKB-UniRule"/>
</dbReference>
<dbReference type="OrthoDB" id="9449069at2759"/>
<dbReference type="GO" id="GO:0005149">
    <property type="term" value="F:interleukin-1 receptor binding"/>
    <property type="evidence" value="ECO:0007669"/>
    <property type="project" value="UniProtKB-UniRule"/>
</dbReference>
<evidence type="ECO:0000256" key="7">
    <source>
        <dbReference type="ARBA" id="ARBA00022525"/>
    </source>
</evidence>
<evidence type="ECO:0000256" key="10">
    <source>
        <dbReference type="ARBA" id="ARBA00023228"/>
    </source>
</evidence>
<reference evidence="15" key="1">
    <citation type="submission" date="2025-08" db="UniProtKB">
        <authorList>
            <consortium name="RefSeq"/>
        </authorList>
    </citation>
    <scope>IDENTIFICATION</scope>
</reference>
<keyword evidence="7 12" id="KW-0964">Secreted</keyword>
<dbReference type="InterPro" id="IPR000975">
    <property type="entry name" value="IL-1_fam"/>
</dbReference>
<dbReference type="GeneID" id="115469252"/>
<dbReference type="FunCoup" id="A0A6P7XQA8">
    <property type="interactions" value="843"/>
</dbReference>
<dbReference type="CDD" id="cd23296">
    <property type="entry name" value="beta-trefoil_IL1B"/>
    <property type="match status" value="1"/>
</dbReference>
<dbReference type="PANTHER" id="PTHR10078">
    <property type="entry name" value="INTERLEUKIN-1 FAMILY MEMBER"/>
    <property type="match status" value="1"/>
</dbReference>
<dbReference type="PRINTS" id="PR01359">
    <property type="entry name" value="INTRLEUKIN1B"/>
</dbReference>
<evidence type="ECO:0000256" key="4">
    <source>
        <dbReference type="ARBA" id="ARBA00010448"/>
    </source>
</evidence>
<comment type="subunit">
    <text evidence="12">Monomer.</text>
</comment>
<evidence type="ECO:0000256" key="2">
    <source>
        <dbReference type="ARBA" id="ARBA00004514"/>
    </source>
</evidence>
<protein>
    <recommendedName>
        <fullName evidence="12">Interleukin-1</fullName>
    </recommendedName>
</protein>
<dbReference type="SUPFAM" id="SSF50353">
    <property type="entry name" value="Cytokine"/>
    <property type="match status" value="1"/>
</dbReference>
<dbReference type="Pfam" id="PF02394">
    <property type="entry name" value="IL1_propep"/>
    <property type="match status" value="1"/>
</dbReference>
<evidence type="ECO:0000256" key="3">
    <source>
        <dbReference type="ARBA" id="ARBA00004550"/>
    </source>
</evidence>
<keyword evidence="6 12" id="KW-0202">Cytokine</keyword>
<dbReference type="PRINTS" id="PR00264">
    <property type="entry name" value="INTERLEUKIN1"/>
</dbReference>
<evidence type="ECO:0000259" key="13">
    <source>
        <dbReference type="Pfam" id="PF02394"/>
    </source>
</evidence>
<keyword evidence="5" id="KW-0963">Cytoplasm</keyword>
<dbReference type="InterPro" id="IPR003502">
    <property type="entry name" value="IL-1_propep"/>
</dbReference>
<dbReference type="PRINTS" id="PR01357">
    <property type="entry name" value="INTRLEUKN1AB"/>
</dbReference>
<dbReference type="SMART" id="SM00125">
    <property type="entry name" value="IL1"/>
    <property type="match status" value="1"/>
</dbReference>
<keyword evidence="11 12" id="KW-0497">Mitogen</keyword>
<keyword evidence="10" id="KW-0458">Lysosome</keyword>
<dbReference type="RefSeq" id="XP_030057567.1">
    <property type="nucleotide sequence ID" value="XM_030201707.1"/>
</dbReference>
<feature type="domain" description="Interleukin-1 propeptide" evidence="13">
    <location>
        <begin position="1"/>
        <end position="106"/>
    </location>
</feature>
<dbReference type="GO" id="GO:0006955">
    <property type="term" value="P:immune response"/>
    <property type="evidence" value="ECO:0007669"/>
    <property type="project" value="InterPro"/>
</dbReference>
<keyword evidence="8 12" id="KW-0666">Pyrogen</keyword>
<dbReference type="GO" id="GO:0005764">
    <property type="term" value="C:lysosome"/>
    <property type="evidence" value="ECO:0007669"/>
    <property type="project" value="UniProtKB-SubCell"/>
</dbReference>
<comment type="similarity">
    <text evidence="4 12">Belongs to the IL-1 family.</text>
</comment>
<evidence type="ECO:0000256" key="11">
    <source>
        <dbReference type="ARBA" id="ARBA00023246"/>
    </source>
</evidence>
<dbReference type="AlphaFoldDB" id="A0A6P7XQA8"/>
<dbReference type="Proteomes" id="UP000515156">
    <property type="component" value="Chromosome 4"/>
</dbReference>
<evidence type="ECO:0000256" key="12">
    <source>
        <dbReference type="RuleBase" id="RU003753"/>
    </source>
</evidence>
<dbReference type="KEGG" id="muo:115469252"/>
<evidence type="ECO:0000256" key="9">
    <source>
        <dbReference type="ARBA" id="ARBA00023198"/>
    </source>
</evidence>
<dbReference type="GO" id="GO:0019221">
    <property type="term" value="P:cytokine-mediated signaling pathway"/>
    <property type="evidence" value="ECO:0007669"/>
    <property type="project" value="TreeGrafter"/>
</dbReference>
<dbReference type="InParanoid" id="A0A6P7XQA8"/>
<sequence>MAVVPEMNEIPNCYSDTDEHFYEADCSYRLKNSLHDPGCSTNCSLCESGIQLMITDQKMPSMTFKKAVVIVVAVEKMKNMMRPSARLFQDEDLQDILNSIFVEEPIPLENIDITCAANFAYRYYSSRAHKISDTSKRCFALQEFPGSAQLVALYLQGLNSSREVKLNMALYTSQPFDASSPKAPIALGIVGRNLYVSCVMVGGRAELRLEEVNDIKREIKDDDSLLRFIFFKFQHGPSTSDSQICTFESAACANWYICTSLTENEPVSMAQYEEQSANILFELIPEEQ</sequence>
<evidence type="ECO:0000256" key="6">
    <source>
        <dbReference type="ARBA" id="ARBA00022514"/>
    </source>
</evidence>
<evidence type="ECO:0000256" key="1">
    <source>
        <dbReference type="ARBA" id="ARBA00004371"/>
    </source>
</evidence>
<keyword evidence="14" id="KW-1185">Reference proteome</keyword>
<proteinExistence type="inferred from homology"/>
<dbReference type="GO" id="GO:0005125">
    <property type="term" value="F:cytokine activity"/>
    <property type="evidence" value="ECO:0007669"/>
    <property type="project" value="UniProtKB-UniRule"/>
</dbReference>
<name>A0A6P7XQA8_9AMPH</name>
<evidence type="ECO:0000256" key="5">
    <source>
        <dbReference type="ARBA" id="ARBA00022490"/>
    </source>
</evidence>
<comment type="subcellular location">
    <subcellularLocation>
        <location evidence="2">Cytoplasm</location>
        <location evidence="2">Cytosol</location>
    </subcellularLocation>
    <subcellularLocation>
        <location evidence="1">Lysosome</location>
    </subcellularLocation>
    <subcellularLocation>
        <location evidence="3">Secreted</location>
        <location evidence="3">Extracellular exosome</location>
    </subcellularLocation>
</comment>
<evidence type="ECO:0000313" key="15">
    <source>
        <dbReference type="RefSeq" id="XP_030057567.1"/>
    </source>
</evidence>
<organism evidence="14 15">
    <name type="scientific">Microcaecilia unicolor</name>
    <dbReference type="NCBI Taxonomy" id="1415580"/>
    <lineage>
        <taxon>Eukaryota</taxon>
        <taxon>Metazoa</taxon>
        <taxon>Chordata</taxon>
        <taxon>Craniata</taxon>
        <taxon>Vertebrata</taxon>
        <taxon>Euteleostomi</taxon>
        <taxon>Amphibia</taxon>
        <taxon>Gymnophiona</taxon>
        <taxon>Siphonopidae</taxon>
        <taxon>Microcaecilia</taxon>
    </lineage>
</organism>
<accession>A0A6P7XQA8</accession>